<comment type="similarity">
    <text evidence="1 4">Belongs to the D-isomer specific 2-hydroxyacid dehydrogenase family.</text>
</comment>
<dbReference type="PANTHER" id="PTHR43333">
    <property type="entry name" value="2-HACID_DH_C DOMAIN-CONTAINING PROTEIN"/>
    <property type="match status" value="1"/>
</dbReference>
<comment type="caution">
    <text evidence="7">The sequence shown here is derived from an EMBL/GenBank/DDBJ whole genome shotgun (WGS) entry which is preliminary data.</text>
</comment>
<accession>A0ABT2PXT7</accession>
<evidence type="ECO:0000259" key="6">
    <source>
        <dbReference type="Pfam" id="PF02826"/>
    </source>
</evidence>
<feature type="domain" description="D-isomer specific 2-hydroxyacid dehydrogenase NAD-binding" evidence="6">
    <location>
        <begin position="99"/>
        <end position="272"/>
    </location>
</feature>
<dbReference type="Pfam" id="PF02826">
    <property type="entry name" value="2-Hacid_dh_C"/>
    <property type="match status" value="1"/>
</dbReference>
<dbReference type="SUPFAM" id="SSF52283">
    <property type="entry name" value="Formate/glycerate dehydrogenase catalytic domain-like"/>
    <property type="match status" value="1"/>
</dbReference>
<dbReference type="CDD" id="cd05300">
    <property type="entry name" value="2-Hacid_dh_1"/>
    <property type="match status" value="1"/>
</dbReference>
<dbReference type="InterPro" id="IPR006139">
    <property type="entry name" value="D-isomer_2_OHA_DH_cat_dom"/>
</dbReference>
<dbReference type="Proteomes" id="UP001209076">
    <property type="component" value="Unassembled WGS sequence"/>
</dbReference>
<keyword evidence="8" id="KW-1185">Reference proteome</keyword>
<evidence type="ECO:0000313" key="7">
    <source>
        <dbReference type="EMBL" id="MCU0105543.1"/>
    </source>
</evidence>
<keyword evidence="3" id="KW-0520">NAD</keyword>
<gene>
    <name evidence="7" type="ORF">N7603_07710</name>
</gene>
<reference evidence="8" key="1">
    <citation type="submission" date="2023-07" db="EMBL/GenBank/DDBJ databases">
        <title>Novel Mycoplasma species identified in domestic and wild animals.</title>
        <authorList>
            <person name="Volokhov D.V."/>
            <person name="Furtak V.A."/>
            <person name="Zagorodnyaya T.A."/>
        </authorList>
    </citation>
    <scope>NUCLEOTIDE SEQUENCE [LARGE SCALE GENOMIC DNA]</scope>
    <source>
        <strain evidence="8">92-19</strain>
    </source>
</reference>
<evidence type="ECO:0000256" key="4">
    <source>
        <dbReference type="RuleBase" id="RU003719"/>
    </source>
</evidence>
<dbReference type="Pfam" id="PF00389">
    <property type="entry name" value="2-Hacid_dh"/>
    <property type="match status" value="1"/>
</dbReference>
<protein>
    <submittedName>
        <fullName evidence="7">D-2-hydroxyacid dehydrogenase</fullName>
    </submittedName>
</protein>
<sequence>MKVFIQPKVLDNLYIEKLKSTFPKILFTDQIDPNIEAVIMYPAFMNKANLSILPRLRFAQSLMVGYNQVDIQAIKDKGIQFANAKDVYAITIAEDIITKILVLNRNVKKYIRQMDEAIWKPHRFEPEIYGSTVGFLGSGSLASAAAVRLKAFGAKVISYRKSDLPNPMFDETYFGDSGLKTVLQKSDYIVITLPLNEYTNRLIDQEKLSWMKKDAVLINVGRGEVVDQDALIEALQNGQIRGAGLDVMTPEPLPKESPLWKMDNVFITPHNAPSSPYMMSRLYDLIEENLKRFIENKPLKNIVTF</sequence>
<dbReference type="RefSeq" id="WP_262096859.1">
    <property type="nucleotide sequence ID" value="NZ_JAOEGN010000016.1"/>
</dbReference>
<evidence type="ECO:0000259" key="5">
    <source>
        <dbReference type="Pfam" id="PF00389"/>
    </source>
</evidence>
<name>A0ABT2PXT7_9MOLU</name>
<dbReference type="InterPro" id="IPR036291">
    <property type="entry name" value="NAD(P)-bd_dom_sf"/>
</dbReference>
<evidence type="ECO:0000256" key="3">
    <source>
        <dbReference type="ARBA" id="ARBA00023027"/>
    </source>
</evidence>
<dbReference type="InterPro" id="IPR006140">
    <property type="entry name" value="D-isomer_DH_NAD-bd"/>
</dbReference>
<evidence type="ECO:0000313" key="8">
    <source>
        <dbReference type="Proteomes" id="UP001209076"/>
    </source>
</evidence>
<evidence type="ECO:0000256" key="2">
    <source>
        <dbReference type="ARBA" id="ARBA00023002"/>
    </source>
</evidence>
<feature type="domain" description="D-isomer specific 2-hydroxyacid dehydrogenase catalytic" evidence="5">
    <location>
        <begin position="33"/>
        <end position="303"/>
    </location>
</feature>
<organism evidence="7 8">
    <name type="scientific">Paracholeplasma vituli</name>
    <dbReference type="NCBI Taxonomy" id="69473"/>
    <lineage>
        <taxon>Bacteria</taxon>
        <taxon>Bacillati</taxon>
        <taxon>Mycoplasmatota</taxon>
        <taxon>Mollicutes</taxon>
        <taxon>Acholeplasmatales</taxon>
        <taxon>Acholeplasmataceae</taxon>
        <taxon>Paracholeplasma</taxon>
    </lineage>
</organism>
<dbReference type="PANTHER" id="PTHR43333:SF1">
    <property type="entry name" value="D-ISOMER SPECIFIC 2-HYDROXYACID DEHYDROGENASE NAD-BINDING DOMAIN-CONTAINING PROTEIN"/>
    <property type="match status" value="1"/>
</dbReference>
<dbReference type="SUPFAM" id="SSF51735">
    <property type="entry name" value="NAD(P)-binding Rossmann-fold domains"/>
    <property type="match status" value="1"/>
</dbReference>
<keyword evidence="2 4" id="KW-0560">Oxidoreductase</keyword>
<proteinExistence type="inferred from homology"/>
<dbReference type="InterPro" id="IPR029753">
    <property type="entry name" value="D-isomer_DH_CS"/>
</dbReference>
<evidence type="ECO:0000256" key="1">
    <source>
        <dbReference type="ARBA" id="ARBA00005854"/>
    </source>
</evidence>
<dbReference type="PROSITE" id="PS00671">
    <property type="entry name" value="D_2_HYDROXYACID_DH_3"/>
    <property type="match status" value="1"/>
</dbReference>
<dbReference type="Gene3D" id="3.40.50.720">
    <property type="entry name" value="NAD(P)-binding Rossmann-like Domain"/>
    <property type="match status" value="2"/>
</dbReference>
<dbReference type="EMBL" id="JAOEGN010000016">
    <property type="protein sequence ID" value="MCU0105543.1"/>
    <property type="molecule type" value="Genomic_DNA"/>
</dbReference>